<sequence>MKKKSVLTLGLVSLFSLGLAPHSQKVQADDKDIEVIASFYPIYEFTKQVVGDEGNVSLLMKAGTEAHDFEPSTKDIAKLEKADAFVYDDDNMETWVPKVKKSLNNKGDNFIKATGDMLLMAGSGEEHDHDHEGHDHDHEGHDHDHEDHSHDHEDHSHEFDPHVWLSPERSQTLVDNIAKDLSQKFPEKSEAFKKNAETYNKKLSDLDKKYEEALSKAKQKSFVTQHAAFSYLALDYGLTQIPITGVSAESEPSAKRLGELSKYVKKYAIDYIYFEENASSKVSQTLADEVGVKTAVLNPLESLTSKQEKNGEDYISIMEKNLKSLRKTTDKAGKAIEPEKAAEKTVYNGYFKDSQVKNRPLSDWSGKWQSVYPLLQDGTLDEVFDYKAKKNKDMTAEEYKEYYTTGYKTDVEQITIDGKKKTMTFVQNGKSQTFTYKFAGYKILTYEKGNRGVRFMFETDDKDAGQFKYVQFSDHSINPTKADHFHIYFGGESQEALHNELENWPTYYPTKLSGHEIAQEMLAH</sequence>
<evidence type="ECO:0000256" key="1">
    <source>
        <dbReference type="ARBA" id="ARBA00011028"/>
    </source>
</evidence>
<evidence type="ECO:0000256" key="4">
    <source>
        <dbReference type="ARBA" id="ARBA00022833"/>
    </source>
</evidence>
<dbReference type="OrthoDB" id="9810636at2"/>
<dbReference type="SUPFAM" id="SSF50814">
    <property type="entry name" value="Lipocalins"/>
    <property type="match status" value="1"/>
</dbReference>
<dbReference type="PANTHER" id="PTHR42953">
    <property type="entry name" value="HIGH-AFFINITY ZINC UPTAKE SYSTEM PROTEIN ZNUA-RELATED"/>
    <property type="match status" value="1"/>
</dbReference>
<proteinExistence type="inferred from homology"/>
<dbReference type="SUPFAM" id="SSF53807">
    <property type="entry name" value="Helical backbone' metal receptor"/>
    <property type="match status" value="1"/>
</dbReference>
<dbReference type="Proteomes" id="UP000215144">
    <property type="component" value="Chromosome 1"/>
</dbReference>
<feature type="domain" description="ZinT" evidence="8">
    <location>
        <begin position="343"/>
        <end position="524"/>
    </location>
</feature>
<dbReference type="InterPro" id="IPR006129">
    <property type="entry name" value="AdhesinB"/>
</dbReference>
<evidence type="ECO:0000256" key="6">
    <source>
        <dbReference type="SAM" id="MobiDB-lite"/>
    </source>
</evidence>
<dbReference type="PRINTS" id="PR00691">
    <property type="entry name" value="ADHESINB"/>
</dbReference>
<dbReference type="CDD" id="cd01017">
    <property type="entry name" value="AdcA"/>
    <property type="match status" value="1"/>
</dbReference>
<keyword evidence="5" id="KW-0175">Coiled coil</keyword>
<dbReference type="InterPro" id="IPR006127">
    <property type="entry name" value="ZnuA-like"/>
</dbReference>
<dbReference type="EMBL" id="LT906454">
    <property type="protein sequence ID" value="SNV43124.1"/>
    <property type="molecule type" value="Genomic_DNA"/>
</dbReference>
<keyword evidence="3 7" id="KW-0732">Signal</keyword>
<dbReference type="Pfam" id="PF09223">
    <property type="entry name" value="ZinT"/>
    <property type="match status" value="1"/>
</dbReference>
<name>A0A239XAN7_STRAI</name>
<evidence type="ECO:0000313" key="9">
    <source>
        <dbReference type="EMBL" id="SNV43124.1"/>
    </source>
</evidence>
<dbReference type="KEGG" id="saco:SAME_01646"/>
<evidence type="ECO:0000256" key="3">
    <source>
        <dbReference type="ARBA" id="ARBA00022729"/>
    </source>
</evidence>
<dbReference type="Gene3D" id="3.40.50.1980">
    <property type="entry name" value="Nitrogenase molybdenum iron protein domain"/>
    <property type="match status" value="3"/>
</dbReference>
<evidence type="ECO:0000313" key="10">
    <source>
        <dbReference type="Proteomes" id="UP000215144"/>
    </source>
</evidence>
<accession>A0A239XAN7</accession>
<feature type="coiled-coil region" evidence="5">
    <location>
        <begin position="189"/>
        <end position="220"/>
    </location>
</feature>
<reference evidence="9 10" key="1">
    <citation type="submission" date="2017-06" db="EMBL/GenBank/DDBJ databases">
        <authorList>
            <consortium name="Pathogen Informatics"/>
        </authorList>
    </citation>
    <scope>NUCLEOTIDE SEQUENCE [LARGE SCALE GENOMIC DNA]</scope>
    <source>
        <strain evidence="9 10">NCTC11291</strain>
    </source>
</reference>
<evidence type="ECO:0000256" key="7">
    <source>
        <dbReference type="SAM" id="SignalP"/>
    </source>
</evidence>
<feature type="compositionally biased region" description="Basic and acidic residues" evidence="6">
    <location>
        <begin position="124"/>
        <end position="159"/>
    </location>
</feature>
<feature type="chain" id="PRO_5012376410" evidence="7">
    <location>
        <begin position="29"/>
        <end position="524"/>
    </location>
</feature>
<gene>
    <name evidence="9" type="primary">znuA</name>
    <name evidence="9" type="ORF">SAMEA4504048_01646</name>
</gene>
<evidence type="ECO:0000256" key="2">
    <source>
        <dbReference type="ARBA" id="ARBA00022448"/>
    </source>
</evidence>
<evidence type="ECO:0000256" key="5">
    <source>
        <dbReference type="SAM" id="Coils"/>
    </source>
</evidence>
<evidence type="ECO:0000259" key="8">
    <source>
        <dbReference type="Pfam" id="PF09223"/>
    </source>
</evidence>
<keyword evidence="2" id="KW-0813">Transport</keyword>
<organism evidence="9 10">
    <name type="scientific">Streptococcus acidominimus</name>
    <dbReference type="NCBI Taxonomy" id="1326"/>
    <lineage>
        <taxon>Bacteria</taxon>
        <taxon>Bacillati</taxon>
        <taxon>Bacillota</taxon>
        <taxon>Bacilli</taxon>
        <taxon>Lactobacillales</taxon>
        <taxon>Streptococcaceae</taxon>
        <taxon>Streptococcus</taxon>
    </lineage>
</organism>
<keyword evidence="4" id="KW-0862">Zinc</keyword>
<dbReference type="Pfam" id="PF01297">
    <property type="entry name" value="ZnuA"/>
    <property type="match status" value="1"/>
</dbReference>
<dbReference type="InterPro" id="IPR012674">
    <property type="entry name" value="Calycin"/>
</dbReference>
<comment type="similarity">
    <text evidence="1">Belongs to the bacterial solute-binding protein 9 family.</text>
</comment>
<dbReference type="InterPro" id="IPR015304">
    <property type="entry name" value="ZinT_dom"/>
</dbReference>
<dbReference type="GO" id="GO:0030001">
    <property type="term" value="P:metal ion transport"/>
    <property type="evidence" value="ECO:0007669"/>
    <property type="project" value="InterPro"/>
</dbReference>
<dbReference type="AlphaFoldDB" id="A0A239XAN7"/>
<dbReference type="PANTHER" id="PTHR42953:SF3">
    <property type="entry name" value="HIGH-AFFINITY ZINC UPTAKE SYSTEM PROTEIN ZNUA"/>
    <property type="match status" value="1"/>
</dbReference>
<dbReference type="InterPro" id="IPR050492">
    <property type="entry name" value="Bact_metal-bind_prot9"/>
</dbReference>
<protein>
    <submittedName>
        <fullName evidence="9">High-affinity zinc uptake system protein</fullName>
    </submittedName>
</protein>
<feature type="signal peptide" evidence="7">
    <location>
        <begin position="1"/>
        <end position="28"/>
    </location>
</feature>
<dbReference type="Gene3D" id="2.40.128.20">
    <property type="match status" value="1"/>
</dbReference>
<dbReference type="RefSeq" id="WP_095123144.1">
    <property type="nucleotide sequence ID" value="NZ_LT906454.1"/>
</dbReference>
<dbReference type="GO" id="GO:0007155">
    <property type="term" value="P:cell adhesion"/>
    <property type="evidence" value="ECO:0007669"/>
    <property type="project" value="InterPro"/>
</dbReference>
<dbReference type="GO" id="GO:0008270">
    <property type="term" value="F:zinc ion binding"/>
    <property type="evidence" value="ECO:0007669"/>
    <property type="project" value="InterPro"/>
</dbReference>
<feature type="region of interest" description="Disordered" evidence="6">
    <location>
        <begin position="123"/>
        <end position="159"/>
    </location>
</feature>